<gene>
    <name evidence="2" type="ORF">COV07_02560</name>
</gene>
<organism evidence="2 3">
    <name type="scientific">Candidatus Vogelbacteria bacterium CG10_big_fil_rev_8_21_14_0_10_45_14</name>
    <dbReference type="NCBI Taxonomy" id="1975042"/>
    <lineage>
        <taxon>Bacteria</taxon>
        <taxon>Candidatus Vogeliibacteriota</taxon>
    </lineage>
</organism>
<comment type="caution">
    <text evidence="2">The sequence shown here is derived from an EMBL/GenBank/DDBJ whole genome shotgun (WGS) entry which is preliminary data.</text>
</comment>
<name>A0A2H0RL32_9BACT</name>
<accession>A0A2H0RL32</accession>
<dbReference type="Proteomes" id="UP000230833">
    <property type="component" value="Unassembled WGS sequence"/>
</dbReference>
<feature type="region of interest" description="Disordered" evidence="1">
    <location>
        <begin position="1"/>
        <end position="30"/>
    </location>
</feature>
<sequence length="152" mass="17676">MKETIQRILRGKNVKKADESPRKSRKETKEPEFQTAFIFLKSRSAEITAELARQGVVHIPEEFTDIKVISSSHYDKTVVRRDQKTKLDWSVVVKIGDMKFKTNLIGLHVHHARDIAWHVDKVYRYSEEGTNKNSAPEKYWKIVYDSDNSANS</sequence>
<proteinExistence type="predicted"/>
<protein>
    <submittedName>
        <fullName evidence="2">Uncharacterized protein</fullName>
    </submittedName>
</protein>
<evidence type="ECO:0000313" key="2">
    <source>
        <dbReference type="EMBL" id="PIR46724.1"/>
    </source>
</evidence>
<dbReference type="EMBL" id="PCYL01000029">
    <property type="protein sequence ID" value="PIR46724.1"/>
    <property type="molecule type" value="Genomic_DNA"/>
</dbReference>
<dbReference type="AlphaFoldDB" id="A0A2H0RL32"/>
<evidence type="ECO:0000256" key="1">
    <source>
        <dbReference type="SAM" id="MobiDB-lite"/>
    </source>
</evidence>
<evidence type="ECO:0000313" key="3">
    <source>
        <dbReference type="Proteomes" id="UP000230833"/>
    </source>
</evidence>
<feature type="compositionally biased region" description="Basic and acidic residues" evidence="1">
    <location>
        <begin position="15"/>
        <end position="30"/>
    </location>
</feature>
<reference evidence="2 3" key="1">
    <citation type="submission" date="2017-09" db="EMBL/GenBank/DDBJ databases">
        <title>Depth-based differentiation of microbial function through sediment-hosted aquifers and enrichment of novel symbionts in the deep terrestrial subsurface.</title>
        <authorList>
            <person name="Probst A.J."/>
            <person name="Ladd B."/>
            <person name="Jarett J.K."/>
            <person name="Geller-Mcgrath D.E."/>
            <person name="Sieber C.M."/>
            <person name="Emerson J.B."/>
            <person name="Anantharaman K."/>
            <person name="Thomas B.C."/>
            <person name="Malmstrom R."/>
            <person name="Stieglmeier M."/>
            <person name="Klingl A."/>
            <person name="Woyke T."/>
            <person name="Ryan C.M."/>
            <person name="Banfield J.F."/>
        </authorList>
    </citation>
    <scope>NUCLEOTIDE SEQUENCE [LARGE SCALE GENOMIC DNA]</scope>
    <source>
        <strain evidence="2">CG10_big_fil_rev_8_21_14_0_10_45_14</strain>
    </source>
</reference>